<gene>
    <name evidence="3" type="primary">Lactb</name>
    <name evidence="3" type="ORF">g.14335</name>
</gene>
<feature type="domain" description="Beta-lactamase-related" evidence="2">
    <location>
        <begin position="66"/>
        <end position="426"/>
    </location>
</feature>
<dbReference type="PANTHER" id="PTHR46520">
    <property type="entry name" value="SERINE BETA-LACTAMASE-LIKE PROTEIN LACTB, MITOCHONDRIAL"/>
    <property type="match status" value="1"/>
</dbReference>
<proteinExistence type="predicted"/>
<feature type="signal peptide" evidence="1">
    <location>
        <begin position="1"/>
        <end position="19"/>
    </location>
</feature>
<sequence>MFAKHLPRLFVLKFLGLFGSNPTKQHFDEELEGPIEGSKGPDNKKNKVPAIVADQFENAKYYGSKCIVDLMLAKGIPGVTVGVAIKGKTVWNSAFGFCDVENHLECNPDARMRVASISKPIFVATVLAPMIESKKLDISSSVHKYLSNDEFPKQKFDNKERDITIEHLLTHTSGIKHYANSSPEDKHLWPIGSTGSQHIYQNSEQYSRTGKYDRYTYRSVISALKPFKDGPLEAEPGSKYKYTTYGWTLLSAVAEKVHQQTAPADAKGRKEQIEDYWVKVLRRDWGLTETSLDQDEPIISNRARYYSRSLPGGGLINAPYVDNSVKWAGGGLNSTVKDLNKFGMALIDAYKGREASKLKRESLELLWTPKQGSYCLGFISKPLKPDESGGEKRAIYHTGSAVGASSVLIIYPESEVVVAILSNLEDVNLTDVGIKIANAFIQ</sequence>
<protein>
    <submittedName>
        <fullName evidence="3">Serine beta-lactamase-like protein LACTB, mitochondrial</fullName>
    </submittedName>
</protein>
<name>A0A6G1SA89_9ACAR</name>
<dbReference type="Pfam" id="PF00144">
    <property type="entry name" value="Beta-lactamase"/>
    <property type="match status" value="1"/>
</dbReference>
<organism evidence="3">
    <name type="scientific">Aceria tosichella</name>
    <name type="common">wheat curl mite</name>
    <dbReference type="NCBI Taxonomy" id="561515"/>
    <lineage>
        <taxon>Eukaryota</taxon>
        <taxon>Metazoa</taxon>
        <taxon>Ecdysozoa</taxon>
        <taxon>Arthropoda</taxon>
        <taxon>Chelicerata</taxon>
        <taxon>Arachnida</taxon>
        <taxon>Acari</taxon>
        <taxon>Acariformes</taxon>
        <taxon>Trombidiformes</taxon>
        <taxon>Prostigmata</taxon>
        <taxon>Eupodina</taxon>
        <taxon>Eriophyoidea</taxon>
        <taxon>Eriophyidae</taxon>
        <taxon>Eriophyinae</taxon>
        <taxon>Aceriini</taxon>
        <taxon>Aceria</taxon>
    </lineage>
</organism>
<dbReference type="InterPro" id="IPR001466">
    <property type="entry name" value="Beta-lactam-related"/>
</dbReference>
<dbReference type="PANTHER" id="PTHR46520:SF1">
    <property type="entry name" value="SERINE BETA-LACTAMASE-LIKE PROTEIN LACTB, MITOCHONDRIAL"/>
    <property type="match status" value="1"/>
</dbReference>
<dbReference type="Gene3D" id="3.40.710.10">
    <property type="entry name" value="DD-peptidase/beta-lactamase superfamily"/>
    <property type="match status" value="1"/>
</dbReference>
<dbReference type="GO" id="GO:0005739">
    <property type="term" value="C:mitochondrion"/>
    <property type="evidence" value="ECO:0007669"/>
    <property type="project" value="TreeGrafter"/>
</dbReference>
<dbReference type="GO" id="GO:0019216">
    <property type="term" value="P:regulation of lipid metabolic process"/>
    <property type="evidence" value="ECO:0007669"/>
    <property type="project" value="TreeGrafter"/>
</dbReference>
<evidence type="ECO:0000259" key="2">
    <source>
        <dbReference type="Pfam" id="PF00144"/>
    </source>
</evidence>
<dbReference type="GO" id="GO:0008233">
    <property type="term" value="F:peptidase activity"/>
    <property type="evidence" value="ECO:0007669"/>
    <property type="project" value="TreeGrafter"/>
</dbReference>
<dbReference type="AlphaFoldDB" id="A0A6G1SA89"/>
<dbReference type="GO" id="GO:0006508">
    <property type="term" value="P:proteolysis"/>
    <property type="evidence" value="ECO:0007669"/>
    <property type="project" value="TreeGrafter"/>
</dbReference>
<dbReference type="SUPFAM" id="SSF56601">
    <property type="entry name" value="beta-lactamase/transpeptidase-like"/>
    <property type="match status" value="1"/>
</dbReference>
<accession>A0A6G1SA89</accession>
<feature type="chain" id="PRO_5026127760" evidence="1">
    <location>
        <begin position="20"/>
        <end position="442"/>
    </location>
</feature>
<dbReference type="EMBL" id="GGYP01002518">
    <property type="protein sequence ID" value="MDE47289.1"/>
    <property type="molecule type" value="Transcribed_RNA"/>
</dbReference>
<reference evidence="3" key="1">
    <citation type="submission" date="2018-10" db="EMBL/GenBank/DDBJ databases">
        <title>Transcriptome assembly of Aceria tosichella (Wheat curl mite) Type 2.</title>
        <authorList>
            <person name="Scully E.D."/>
            <person name="Geib S.M."/>
            <person name="Palmer N.A."/>
            <person name="Gupta A.K."/>
            <person name="Sarath G."/>
            <person name="Tatineni S."/>
        </authorList>
    </citation>
    <scope>NUCLEOTIDE SEQUENCE</scope>
    <source>
        <strain evidence="3">LincolnNE</strain>
    </source>
</reference>
<keyword evidence="1" id="KW-0732">Signal</keyword>
<evidence type="ECO:0000256" key="1">
    <source>
        <dbReference type="SAM" id="SignalP"/>
    </source>
</evidence>
<dbReference type="InterPro" id="IPR052794">
    <property type="entry name" value="Mito_Ser_Protease_LACTB"/>
</dbReference>
<dbReference type="InterPro" id="IPR012338">
    <property type="entry name" value="Beta-lactam/transpept-like"/>
</dbReference>
<evidence type="ECO:0000313" key="3">
    <source>
        <dbReference type="EMBL" id="MDE47289.1"/>
    </source>
</evidence>